<dbReference type="EMBL" id="CM023472">
    <property type="protein sequence ID" value="KAH7960491.1"/>
    <property type="molecule type" value="Genomic_DNA"/>
</dbReference>
<evidence type="ECO:0000313" key="2">
    <source>
        <dbReference type="Proteomes" id="UP000821865"/>
    </source>
</evidence>
<reference evidence="1" key="1">
    <citation type="submission" date="2020-05" db="EMBL/GenBank/DDBJ databases">
        <title>Large-scale comparative analyses of tick genomes elucidate their genetic diversity and vector capacities.</title>
        <authorList>
            <person name="Jia N."/>
            <person name="Wang J."/>
            <person name="Shi W."/>
            <person name="Du L."/>
            <person name="Sun Y."/>
            <person name="Zhan W."/>
            <person name="Jiang J."/>
            <person name="Wang Q."/>
            <person name="Zhang B."/>
            <person name="Ji P."/>
            <person name="Sakyi L.B."/>
            <person name="Cui X."/>
            <person name="Yuan T."/>
            <person name="Jiang B."/>
            <person name="Yang W."/>
            <person name="Lam T.T.-Y."/>
            <person name="Chang Q."/>
            <person name="Ding S."/>
            <person name="Wang X."/>
            <person name="Zhu J."/>
            <person name="Ruan X."/>
            <person name="Zhao L."/>
            <person name="Wei J."/>
            <person name="Que T."/>
            <person name="Du C."/>
            <person name="Cheng J."/>
            <person name="Dai P."/>
            <person name="Han X."/>
            <person name="Huang E."/>
            <person name="Gao Y."/>
            <person name="Liu J."/>
            <person name="Shao H."/>
            <person name="Ye R."/>
            <person name="Li L."/>
            <person name="Wei W."/>
            <person name="Wang X."/>
            <person name="Wang C."/>
            <person name="Yang T."/>
            <person name="Huo Q."/>
            <person name="Li W."/>
            <person name="Guo W."/>
            <person name="Chen H."/>
            <person name="Zhou L."/>
            <person name="Ni X."/>
            <person name="Tian J."/>
            <person name="Zhou Y."/>
            <person name="Sheng Y."/>
            <person name="Liu T."/>
            <person name="Pan Y."/>
            <person name="Xia L."/>
            <person name="Li J."/>
            <person name="Zhao F."/>
            <person name="Cao W."/>
        </authorList>
    </citation>
    <scope>NUCLEOTIDE SEQUENCE</scope>
    <source>
        <strain evidence="1">Dsil-2018</strain>
    </source>
</reference>
<dbReference type="Proteomes" id="UP000821865">
    <property type="component" value="Chromosome 3"/>
</dbReference>
<name>A0ACB8D7W3_DERSI</name>
<gene>
    <name evidence="1" type="ORF">HPB49_020326</name>
</gene>
<protein>
    <submittedName>
        <fullName evidence="1">Uncharacterized protein</fullName>
    </submittedName>
</protein>
<evidence type="ECO:0000313" key="1">
    <source>
        <dbReference type="EMBL" id="KAH7960491.1"/>
    </source>
</evidence>
<comment type="caution">
    <text evidence="1">The sequence shown here is derived from an EMBL/GenBank/DDBJ whole genome shotgun (WGS) entry which is preliminary data.</text>
</comment>
<sequence>MGRSVGEVKARWKNLRDFFRRVVKVRNPIPKSGAGAEDSEIDDSAKTWLLYDHLLFLKDTIVGRPTSKNLEQLPAEDSSSTDQEATPGVLESRKASLQR</sequence>
<proteinExistence type="predicted"/>
<accession>A0ACB8D7W3</accession>
<organism evidence="1 2">
    <name type="scientific">Dermacentor silvarum</name>
    <name type="common">Tick</name>
    <dbReference type="NCBI Taxonomy" id="543639"/>
    <lineage>
        <taxon>Eukaryota</taxon>
        <taxon>Metazoa</taxon>
        <taxon>Ecdysozoa</taxon>
        <taxon>Arthropoda</taxon>
        <taxon>Chelicerata</taxon>
        <taxon>Arachnida</taxon>
        <taxon>Acari</taxon>
        <taxon>Parasitiformes</taxon>
        <taxon>Ixodida</taxon>
        <taxon>Ixodoidea</taxon>
        <taxon>Ixodidae</taxon>
        <taxon>Rhipicephalinae</taxon>
        <taxon>Dermacentor</taxon>
    </lineage>
</organism>
<keyword evidence="2" id="KW-1185">Reference proteome</keyword>